<dbReference type="InterPro" id="IPR037152">
    <property type="entry name" value="L-asparaginase_N_sf"/>
</dbReference>
<dbReference type="Gene3D" id="3.40.50.1170">
    <property type="entry name" value="L-asparaginase, N-terminal domain"/>
    <property type="match status" value="1"/>
</dbReference>
<feature type="domain" description="L-asparaginase N-terminal" evidence="10">
    <location>
        <begin position="3"/>
        <end position="191"/>
    </location>
</feature>
<evidence type="ECO:0000256" key="8">
    <source>
        <dbReference type="PROSITE-ProRule" id="PRU10099"/>
    </source>
</evidence>
<evidence type="ECO:0000256" key="3">
    <source>
        <dbReference type="ARBA" id="ARBA00012920"/>
    </source>
</evidence>
<evidence type="ECO:0000259" key="10">
    <source>
        <dbReference type="Pfam" id="PF00710"/>
    </source>
</evidence>
<comment type="catalytic activity">
    <reaction evidence="5">
        <text>L-asparagine + H2O = L-aspartate + NH4(+)</text>
        <dbReference type="Rhea" id="RHEA:21016"/>
        <dbReference type="ChEBI" id="CHEBI:15377"/>
        <dbReference type="ChEBI" id="CHEBI:28938"/>
        <dbReference type="ChEBI" id="CHEBI:29991"/>
        <dbReference type="ChEBI" id="CHEBI:58048"/>
        <dbReference type="EC" id="3.5.1.1"/>
    </reaction>
</comment>
<dbReference type="PRINTS" id="PR00139">
    <property type="entry name" value="ASNGLNASE"/>
</dbReference>
<dbReference type="FunFam" id="3.40.50.1170:FF:000001">
    <property type="entry name" value="L-asparaginase 2"/>
    <property type="match status" value="1"/>
</dbReference>
<comment type="subunit">
    <text evidence="2">Homotetramer.</text>
</comment>
<dbReference type="InterPro" id="IPR027473">
    <property type="entry name" value="L-asparaginase_C"/>
</dbReference>
<dbReference type="AlphaFoldDB" id="A0A2T4UAF7"/>
<dbReference type="PANTHER" id="PTHR11707:SF28">
    <property type="entry name" value="60 KDA LYSOPHOSPHOLIPASE"/>
    <property type="match status" value="1"/>
</dbReference>
<evidence type="ECO:0000256" key="7">
    <source>
        <dbReference type="PIRSR" id="PIRSR001220-2"/>
    </source>
</evidence>
<evidence type="ECO:0000256" key="2">
    <source>
        <dbReference type="ARBA" id="ARBA00011881"/>
    </source>
</evidence>
<dbReference type="PIRSF" id="PIRSF001220">
    <property type="entry name" value="L-ASNase_gatD"/>
    <property type="match status" value="1"/>
</dbReference>
<evidence type="ECO:0000256" key="1">
    <source>
        <dbReference type="ARBA" id="ARBA00010518"/>
    </source>
</evidence>
<dbReference type="InterPro" id="IPR040919">
    <property type="entry name" value="Asparaginase_C"/>
</dbReference>
<feature type="active site" evidence="8">
    <location>
        <position position="12"/>
    </location>
</feature>
<proteinExistence type="inferred from homology"/>
<evidence type="ECO:0000313" key="13">
    <source>
        <dbReference type="Proteomes" id="UP000240509"/>
    </source>
</evidence>
<evidence type="ECO:0000259" key="11">
    <source>
        <dbReference type="Pfam" id="PF17763"/>
    </source>
</evidence>
<keyword evidence="4" id="KW-0378">Hydrolase</keyword>
<protein>
    <recommendedName>
        <fullName evidence="3">asparaginase</fullName>
        <ecNumber evidence="3">3.5.1.1</ecNumber>
    </recommendedName>
</protein>
<accession>A0A2T4UAF7</accession>
<dbReference type="InterPro" id="IPR027475">
    <property type="entry name" value="Asparaginase/glutaminase_AS2"/>
</dbReference>
<dbReference type="InterPro" id="IPR036152">
    <property type="entry name" value="Asp/glu_Ase-like_sf"/>
</dbReference>
<dbReference type="GO" id="GO:0006528">
    <property type="term" value="P:asparagine metabolic process"/>
    <property type="evidence" value="ECO:0007669"/>
    <property type="project" value="InterPro"/>
</dbReference>
<dbReference type="EMBL" id="PZJJ01000001">
    <property type="protein sequence ID" value="PTL40385.1"/>
    <property type="molecule type" value="Genomic_DNA"/>
</dbReference>
<comment type="similarity">
    <text evidence="1">Belongs to the asparaginase 1 family.</text>
</comment>
<dbReference type="Proteomes" id="UP000240509">
    <property type="component" value="Unassembled WGS sequence"/>
</dbReference>
<dbReference type="Gene3D" id="3.40.50.40">
    <property type="match status" value="1"/>
</dbReference>
<dbReference type="SMART" id="SM00870">
    <property type="entry name" value="Asparaginase"/>
    <property type="match status" value="1"/>
</dbReference>
<evidence type="ECO:0000313" key="12">
    <source>
        <dbReference type="EMBL" id="PTL40385.1"/>
    </source>
</evidence>
<evidence type="ECO:0000256" key="4">
    <source>
        <dbReference type="ARBA" id="ARBA00022801"/>
    </source>
</evidence>
<dbReference type="InterPro" id="IPR004550">
    <property type="entry name" value="AsnASE_II"/>
</dbReference>
<dbReference type="PROSITE" id="PS00144">
    <property type="entry name" value="ASN_GLN_ASE_1"/>
    <property type="match status" value="1"/>
</dbReference>
<dbReference type="Pfam" id="PF00710">
    <property type="entry name" value="Asparaginase"/>
    <property type="match status" value="1"/>
</dbReference>
<dbReference type="PIRSF" id="PIRSF500176">
    <property type="entry name" value="L_ASNase"/>
    <property type="match status" value="1"/>
</dbReference>
<dbReference type="RefSeq" id="WP_107582796.1">
    <property type="nucleotide sequence ID" value="NZ_PZJJ01000001.1"/>
</dbReference>
<dbReference type="SUPFAM" id="SSF53774">
    <property type="entry name" value="Glutaminase/Asparaginase"/>
    <property type="match status" value="1"/>
</dbReference>
<feature type="active site" description="O-isoaspartyl threonine intermediate" evidence="6">
    <location>
        <position position="12"/>
    </location>
</feature>
<keyword evidence="13" id="KW-1185">Reference proteome</keyword>
<reference evidence="12 13" key="1">
    <citation type="submission" date="2018-03" db="EMBL/GenBank/DDBJ databases">
        <title>Alkalicoccus saliphilus sp. nov., isolated from a mineral pool.</title>
        <authorList>
            <person name="Zhao B."/>
        </authorList>
    </citation>
    <scope>NUCLEOTIDE SEQUENCE [LARGE SCALE GENOMIC DNA]</scope>
    <source>
        <strain evidence="12 13">6AG</strain>
    </source>
</reference>
<dbReference type="GO" id="GO:0004067">
    <property type="term" value="F:asparaginase activity"/>
    <property type="evidence" value="ECO:0007669"/>
    <property type="project" value="UniProtKB-UniRule"/>
</dbReference>
<dbReference type="EC" id="3.5.1.1" evidence="3"/>
<dbReference type="CDD" id="cd08964">
    <property type="entry name" value="L-asparaginase_II"/>
    <property type="match status" value="1"/>
</dbReference>
<dbReference type="PROSITE" id="PS00917">
    <property type="entry name" value="ASN_GLN_ASE_2"/>
    <property type="match status" value="1"/>
</dbReference>
<evidence type="ECO:0000256" key="9">
    <source>
        <dbReference type="PROSITE-ProRule" id="PRU10100"/>
    </source>
</evidence>
<evidence type="ECO:0000256" key="6">
    <source>
        <dbReference type="PIRSR" id="PIRSR001220-1"/>
    </source>
</evidence>
<dbReference type="InterPro" id="IPR020827">
    <property type="entry name" value="Asparaginase/glutaminase_AS1"/>
</dbReference>
<organism evidence="12 13">
    <name type="scientific">Alkalicoccus saliphilus</name>
    <dbReference type="NCBI Taxonomy" id="200989"/>
    <lineage>
        <taxon>Bacteria</taxon>
        <taxon>Bacillati</taxon>
        <taxon>Bacillota</taxon>
        <taxon>Bacilli</taxon>
        <taxon>Bacillales</taxon>
        <taxon>Bacillaceae</taxon>
        <taxon>Alkalicoccus</taxon>
    </lineage>
</organism>
<dbReference type="PROSITE" id="PS51732">
    <property type="entry name" value="ASN_GLN_ASE_3"/>
    <property type="match status" value="1"/>
</dbReference>
<dbReference type="InterPro" id="IPR027474">
    <property type="entry name" value="L-asparaginase_N"/>
</dbReference>
<feature type="domain" description="Asparaginase/glutaminase C-terminal" evidence="11">
    <location>
        <begin position="205"/>
        <end position="314"/>
    </location>
</feature>
<name>A0A2T4UAF7_9BACI</name>
<feature type="active site" evidence="9">
    <location>
        <position position="86"/>
    </location>
</feature>
<feature type="binding site" evidence="7">
    <location>
        <begin position="86"/>
        <end position="87"/>
    </location>
    <ligand>
        <name>substrate</name>
    </ligand>
</feature>
<dbReference type="InterPro" id="IPR006034">
    <property type="entry name" value="Asparaginase/glutaminase-like"/>
</dbReference>
<dbReference type="SFLD" id="SFLDS00057">
    <property type="entry name" value="Glutaminase/Asparaginase"/>
    <property type="match status" value="1"/>
</dbReference>
<dbReference type="PANTHER" id="PTHR11707">
    <property type="entry name" value="L-ASPARAGINASE"/>
    <property type="match status" value="1"/>
</dbReference>
<comment type="caution">
    <text evidence="12">The sequence shown here is derived from an EMBL/GenBank/DDBJ whole genome shotgun (WGS) entry which is preliminary data.</text>
</comment>
<dbReference type="Pfam" id="PF17763">
    <property type="entry name" value="Asparaginase_C"/>
    <property type="match status" value="1"/>
</dbReference>
<dbReference type="OrthoDB" id="9788068at2"/>
<sequence>MKKVLIISTGGTIASTENEAGKLEAGKYSGEQLAEKLGIPEDMEVKIISALQKPSVHITFADLEKIKETADQFLPSFDGLVITHGTDTLEESAYYFDLITDYEKPVVFTGSQRSPDALGSDAFINLRHAIYAAGSRSLRGTGVTVVFNERIFSAKYVKKEHASNIQGFNAFGFGYLGIIDNDEIHLYQRPIHKEYYPVAEKREVNVEIIKCFMNGTDLFVKACTAENVDGIVLEGLGRGQIHPAMVDAVTAAVEKGIKVIITTASEEGHVYTTYEYSGSAYDLYKRGVILGRDYDSKKARIKLIACLKSGQPAERAFER</sequence>
<gene>
    <name evidence="12" type="ORF">C6Y45_00305</name>
</gene>
<evidence type="ECO:0000256" key="5">
    <source>
        <dbReference type="ARBA" id="ARBA00049366"/>
    </source>
</evidence>
<feature type="binding site" evidence="7">
    <location>
        <position position="55"/>
    </location>
    <ligand>
        <name>substrate</name>
    </ligand>
</feature>